<comment type="caution">
    <text evidence="1">The sequence shown here is derived from an EMBL/GenBank/DDBJ whole genome shotgun (WGS) entry which is preliminary data.</text>
</comment>
<reference evidence="1 2" key="1">
    <citation type="journal article" date="2015" name="Genome Announc.">
        <title>Draft Genome Sequence of Filamentous Marine Cyanobacterium Lyngbya confervoides Strain BDU141951.</title>
        <authorList>
            <person name="Chandrababunaidu M.M."/>
            <person name="Sen D."/>
            <person name="Tripathy S."/>
        </authorList>
    </citation>
    <scope>NUCLEOTIDE SEQUENCE [LARGE SCALE GENOMIC DNA]</scope>
    <source>
        <strain evidence="1 2">BDU141951</strain>
    </source>
</reference>
<sequence length="321" mass="35420">MLQPTLNHHRICFGDRCSLTFHRTLRIPDDGHTYPLPPGLGTFPVHRVGEYRHRLDQRINPQQRHLWQDEDFLISLFQREALWIGFQGQTWKPNAVQIGIGRINAVSAQSWEQGDLSDQPQNYLVIPQQLWLDGINTEEESVRQFVAMPLGQGYSVEAALTGQEQFGGIQVKVYDPKPGIFPDQPPPPPSTDCSIPPGLAMARPAASASMGLGAGGQMRQKIYRDPYGLPTWDPTQTATATVHILNSDQYAAVTGQAPTPSPIDVATYIRYGLPWFDLYDEAIPAIAGAKDFAHIKTLQARDAELGQSSAGQNSSVEGPES</sequence>
<dbReference type="EMBL" id="JTHE03000044">
    <property type="protein sequence ID" value="MCM1982629.1"/>
    <property type="molecule type" value="Genomic_DNA"/>
</dbReference>
<proteinExistence type="predicted"/>
<keyword evidence="2" id="KW-1185">Reference proteome</keyword>
<dbReference type="Proteomes" id="UP000031561">
    <property type="component" value="Unassembled WGS sequence"/>
</dbReference>
<evidence type="ECO:0000313" key="1">
    <source>
        <dbReference type="EMBL" id="MCM1982629.1"/>
    </source>
</evidence>
<evidence type="ECO:0000313" key="2">
    <source>
        <dbReference type="Proteomes" id="UP000031561"/>
    </source>
</evidence>
<protein>
    <recommendedName>
        <fullName evidence="3">Integral membrane protein</fullName>
    </recommendedName>
</protein>
<dbReference type="AlphaFoldDB" id="A0ABD4T1U1"/>
<organism evidence="1 2">
    <name type="scientific">Lyngbya confervoides BDU141951</name>
    <dbReference type="NCBI Taxonomy" id="1574623"/>
    <lineage>
        <taxon>Bacteria</taxon>
        <taxon>Bacillati</taxon>
        <taxon>Cyanobacteriota</taxon>
        <taxon>Cyanophyceae</taxon>
        <taxon>Oscillatoriophycideae</taxon>
        <taxon>Oscillatoriales</taxon>
        <taxon>Microcoleaceae</taxon>
        <taxon>Lyngbya</taxon>
    </lineage>
</organism>
<accession>A0ABD4T1U1</accession>
<dbReference type="RefSeq" id="WP_166274510.1">
    <property type="nucleotide sequence ID" value="NZ_JTHE03000044.1"/>
</dbReference>
<gene>
    <name evidence="1" type="ORF">QQ91_0007300</name>
</gene>
<evidence type="ECO:0008006" key="3">
    <source>
        <dbReference type="Google" id="ProtNLM"/>
    </source>
</evidence>
<name>A0ABD4T1U1_9CYAN</name>